<dbReference type="NCBIfam" id="TIGR02887">
    <property type="entry name" value="spore_ger_x_C"/>
    <property type="match status" value="1"/>
</dbReference>
<dbReference type="PANTHER" id="PTHR35789">
    <property type="entry name" value="SPORE GERMINATION PROTEIN B3"/>
    <property type="match status" value="1"/>
</dbReference>
<dbReference type="InterPro" id="IPR046953">
    <property type="entry name" value="Spore_GerAC-like_C"/>
</dbReference>
<keyword evidence="7" id="KW-0449">Lipoprotein</keyword>
<comment type="caution">
    <text evidence="10">The sequence shown here is derived from an EMBL/GenBank/DDBJ whole genome shotgun (WGS) entry which is preliminary data.</text>
</comment>
<evidence type="ECO:0000256" key="7">
    <source>
        <dbReference type="ARBA" id="ARBA00023288"/>
    </source>
</evidence>
<dbReference type="InterPro" id="IPR008844">
    <property type="entry name" value="Spore_GerAC-like"/>
</dbReference>
<keyword evidence="3" id="KW-0309">Germination</keyword>
<evidence type="ECO:0000313" key="10">
    <source>
        <dbReference type="EMBL" id="MFL0269182.1"/>
    </source>
</evidence>
<comment type="similarity">
    <text evidence="2">Belongs to the GerABKC lipoprotein family.</text>
</comment>
<evidence type="ECO:0000259" key="8">
    <source>
        <dbReference type="Pfam" id="PF05504"/>
    </source>
</evidence>
<gene>
    <name evidence="10" type="ORF">ACJDUH_13890</name>
</gene>
<feature type="domain" description="Spore germination GerAC-like C-terminal" evidence="8">
    <location>
        <begin position="207"/>
        <end position="363"/>
    </location>
</feature>
<evidence type="ECO:0000256" key="6">
    <source>
        <dbReference type="ARBA" id="ARBA00023139"/>
    </source>
</evidence>
<evidence type="ECO:0000256" key="4">
    <source>
        <dbReference type="ARBA" id="ARBA00022729"/>
    </source>
</evidence>
<dbReference type="EMBL" id="JBJHZY010000003">
    <property type="protein sequence ID" value="MFL0269182.1"/>
    <property type="molecule type" value="Genomic_DNA"/>
</dbReference>
<evidence type="ECO:0000313" key="11">
    <source>
        <dbReference type="Proteomes" id="UP001623661"/>
    </source>
</evidence>
<name>A0ABW8TU31_9CLOT</name>
<keyword evidence="11" id="KW-1185">Reference proteome</keyword>
<dbReference type="Proteomes" id="UP001623661">
    <property type="component" value="Unassembled WGS sequence"/>
</dbReference>
<dbReference type="InterPro" id="IPR038501">
    <property type="entry name" value="Spore_GerAC_C_sf"/>
</dbReference>
<dbReference type="InterPro" id="IPR057336">
    <property type="entry name" value="GerAC_N"/>
</dbReference>
<proteinExistence type="inferred from homology"/>
<reference evidence="10 11" key="1">
    <citation type="submission" date="2024-11" db="EMBL/GenBank/DDBJ databases">
        <authorList>
            <person name="Heng Y.C."/>
            <person name="Lim A.C.H."/>
            <person name="Lee J.K.Y."/>
            <person name="Kittelmann S."/>
        </authorList>
    </citation>
    <scope>NUCLEOTIDE SEQUENCE [LARGE SCALE GENOMIC DNA]</scope>
    <source>
        <strain evidence="10 11">WILCCON 0202</strain>
    </source>
</reference>
<feature type="domain" description="Spore germination protein N-terminal" evidence="9">
    <location>
        <begin position="22"/>
        <end position="194"/>
    </location>
</feature>
<keyword evidence="5" id="KW-0472">Membrane</keyword>
<dbReference type="PANTHER" id="PTHR35789:SF1">
    <property type="entry name" value="SPORE GERMINATION PROTEIN B3"/>
    <property type="match status" value="1"/>
</dbReference>
<evidence type="ECO:0000256" key="1">
    <source>
        <dbReference type="ARBA" id="ARBA00004635"/>
    </source>
</evidence>
<dbReference type="RefSeq" id="WP_406765812.1">
    <property type="nucleotide sequence ID" value="NZ_JBJHZY010000003.1"/>
</dbReference>
<keyword evidence="4" id="KW-0732">Signal</keyword>
<comment type="subcellular location">
    <subcellularLocation>
        <location evidence="1">Membrane</location>
        <topology evidence="1">Lipid-anchor</topology>
    </subcellularLocation>
</comment>
<sequence length="370" mass="41907">MKRILAFVIVLSFSVVMPITSYNDLDKLLLVTSIVIDKTNSDTYSIYFEAFTPATSTSGMKKEGERSILHLYADNVTDLITKVNAQSNLKLNFTHNRIIFFTERAASDGIDNILDVFSRGEEFLKRSFIAIFHGDPEKLYSLNLTGEKFFGLSVISQLSNTRKLIGVTEDMTIIRLHNESSLGSKTCIIPTIKIVHKPNADYLDFKGSGILRNYKLIGELNDTQTIYTNFLLNRIITTGIETINPSSDNKSMGLRVTKAKTKTKYNYSNGQFHISKYITVHSIARGSFGKIELSNENVKKIEKEASSRLKDGFIKLFTDNKEKGIDILNVQEDFYRHYPKYSKTNILDNTELIVNVNVIVDISTDPKDFN</sequence>
<protein>
    <submittedName>
        <fullName evidence="10">Ger(X)C family spore germination protein</fullName>
    </submittedName>
</protein>
<dbReference type="Pfam" id="PF05504">
    <property type="entry name" value="Spore_GerAC"/>
    <property type="match status" value="1"/>
</dbReference>
<evidence type="ECO:0000256" key="5">
    <source>
        <dbReference type="ARBA" id="ARBA00023136"/>
    </source>
</evidence>
<evidence type="ECO:0000256" key="2">
    <source>
        <dbReference type="ARBA" id="ARBA00007886"/>
    </source>
</evidence>
<dbReference type="Gene3D" id="3.30.300.210">
    <property type="entry name" value="Nutrient germinant receptor protein C, domain 3"/>
    <property type="match status" value="1"/>
</dbReference>
<dbReference type="Pfam" id="PF25198">
    <property type="entry name" value="Spore_GerAC_N"/>
    <property type="match status" value="1"/>
</dbReference>
<organism evidence="10 11">
    <name type="scientific">Candidatus Clostridium radicumherbarum</name>
    <dbReference type="NCBI Taxonomy" id="3381662"/>
    <lineage>
        <taxon>Bacteria</taxon>
        <taxon>Bacillati</taxon>
        <taxon>Bacillota</taxon>
        <taxon>Clostridia</taxon>
        <taxon>Eubacteriales</taxon>
        <taxon>Clostridiaceae</taxon>
        <taxon>Clostridium</taxon>
    </lineage>
</organism>
<evidence type="ECO:0000256" key="3">
    <source>
        <dbReference type="ARBA" id="ARBA00022544"/>
    </source>
</evidence>
<accession>A0ABW8TU31</accession>
<evidence type="ECO:0000259" key="9">
    <source>
        <dbReference type="Pfam" id="PF25198"/>
    </source>
</evidence>
<keyword evidence="6" id="KW-0564">Palmitate</keyword>